<dbReference type="NCBIfam" id="TIGR01528">
    <property type="entry name" value="NMN_trans_PnuC"/>
    <property type="match status" value="1"/>
</dbReference>
<evidence type="ECO:0000256" key="8">
    <source>
        <dbReference type="ARBA" id="ARBA00022989"/>
    </source>
</evidence>
<evidence type="ECO:0000256" key="9">
    <source>
        <dbReference type="ARBA" id="ARBA00023136"/>
    </source>
</evidence>
<feature type="transmembrane region" description="Helical" evidence="10">
    <location>
        <begin position="46"/>
        <end position="65"/>
    </location>
</feature>
<feature type="transmembrane region" description="Helical" evidence="10">
    <location>
        <begin position="181"/>
        <end position="200"/>
    </location>
</feature>
<accession>A0ABQ4P5D2</accession>
<dbReference type="Proteomes" id="UP000761574">
    <property type="component" value="Unassembled WGS sequence"/>
</dbReference>
<feature type="transmembrane region" description="Helical" evidence="10">
    <location>
        <begin position="20"/>
        <end position="39"/>
    </location>
</feature>
<protein>
    <recommendedName>
        <fullName evidence="4">Nicotinamide riboside transporter PnuC</fullName>
    </recommendedName>
</protein>
<evidence type="ECO:0000256" key="10">
    <source>
        <dbReference type="SAM" id="Phobius"/>
    </source>
</evidence>
<keyword evidence="12" id="KW-1185">Reference proteome</keyword>
<comment type="subcellular location">
    <subcellularLocation>
        <location evidence="2">Cell membrane</location>
        <topology evidence="2">Multi-pass membrane protein</topology>
    </subcellularLocation>
</comment>
<gene>
    <name evidence="11" type="primary">pnuT</name>
    <name evidence="11" type="ORF">TUM4630_04400</name>
</gene>
<comment type="function">
    <text evidence="1">Required for nicotinamide riboside transport across the inner membrane.</text>
</comment>
<keyword evidence="7 10" id="KW-0812">Transmembrane</keyword>
<evidence type="ECO:0000313" key="11">
    <source>
        <dbReference type="EMBL" id="GIU42742.1"/>
    </source>
</evidence>
<evidence type="ECO:0000256" key="4">
    <source>
        <dbReference type="ARBA" id="ARBA00017522"/>
    </source>
</evidence>
<comment type="caution">
    <text evidence="11">The sequence shown here is derived from an EMBL/GenBank/DDBJ whole genome shotgun (WGS) entry which is preliminary data.</text>
</comment>
<evidence type="ECO:0000256" key="7">
    <source>
        <dbReference type="ARBA" id="ARBA00022692"/>
    </source>
</evidence>
<comment type="similarity">
    <text evidence="3">Belongs to the nicotinamide ribonucleoside (NR) uptake permease (TC 4.B.1) family.</text>
</comment>
<evidence type="ECO:0000256" key="6">
    <source>
        <dbReference type="ARBA" id="ARBA00022475"/>
    </source>
</evidence>
<evidence type="ECO:0000256" key="3">
    <source>
        <dbReference type="ARBA" id="ARBA00006669"/>
    </source>
</evidence>
<dbReference type="Pfam" id="PF04973">
    <property type="entry name" value="NMN_transporter"/>
    <property type="match status" value="1"/>
</dbReference>
<dbReference type="RefSeq" id="WP_119976967.1">
    <property type="nucleotide sequence ID" value="NZ_BPFB01000004.1"/>
</dbReference>
<dbReference type="InterPro" id="IPR006419">
    <property type="entry name" value="NMN_transpt_PnuC"/>
</dbReference>
<keyword evidence="5" id="KW-0813">Transport</keyword>
<reference evidence="11 12" key="1">
    <citation type="submission" date="2021-05" db="EMBL/GenBank/DDBJ databases">
        <title>Molecular characterization for Shewanella algae harboring chromosomal blaOXA-55-like strains isolated from clinical and environment sample.</title>
        <authorList>
            <person name="Ohama Y."/>
            <person name="Aoki K."/>
            <person name="Harada S."/>
            <person name="Moriya K."/>
            <person name="Ishii Y."/>
            <person name="Tateda K."/>
        </authorList>
    </citation>
    <scope>NUCLEOTIDE SEQUENCE [LARGE SCALE GENOMIC DNA]</scope>
    <source>
        <strain evidence="11 12">LMG 23746</strain>
    </source>
</reference>
<evidence type="ECO:0000256" key="2">
    <source>
        <dbReference type="ARBA" id="ARBA00004651"/>
    </source>
</evidence>
<dbReference type="EMBL" id="BPFB01000004">
    <property type="protein sequence ID" value="GIU42742.1"/>
    <property type="molecule type" value="Genomic_DNA"/>
</dbReference>
<sequence>MIDLWNDLLSTVTDALAQAHQLTGWEGVAVVLAMAYLMLAMRGNIWCWAAAFVSTAIYTVLFWEVSLLMESLLNIYYMAMAGYGYWLWTRGRGGDKGVDIVSWSVSRHLLLIGLTGTTSLLVGHFMATQTQASYPYLDAATTCFAVMTTYLVAKKVLENWLYWVVIDLVSIYLYLNKGLLLTSILFILYVGMAIGGYFIWRASMREQSEDQANHYAYES</sequence>
<feature type="transmembrane region" description="Helical" evidence="10">
    <location>
        <begin position="71"/>
        <end position="88"/>
    </location>
</feature>
<keyword evidence="6" id="KW-1003">Cell membrane</keyword>
<keyword evidence="8 10" id="KW-1133">Transmembrane helix</keyword>
<name>A0ABQ4P5D2_9GAMM</name>
<proteinExistence type="inferred from homology"/>
<evidence type="ECO:0000313" key="12">
    <source>
        <dbReference type="Proteomes" id="UP000761574"/>
    </source>
</evidence>
<feature type="transmembrane region" description="Helical" evidence="10">
    <location>
        <begin position="109"/>
        <end position="127"/>
    </location>
</feature>
<dbReference type="PANTHER" id="PTHR36122:SF2">
    <property type="entry name" value="NICOTINAMIDE RIBOSIDE TRANSPORTER PNUC"/>
    <property type="match status" value="1"/>
</dbReference>
<keyword evidence="9 10" id="KW-0472">Membrane</keyword>
<evidence type="ECO:0000256" key="1">
    <source>
        <dbReference type="ARBA" id="ARBA00002672"/>
    </source>
</evidence>
<evidence type="ECO:0000256" key="5">
    <source>
        <dbReference type="ARBA" id="ARBA00022448"/>
    </source>
</evidence>
<organism evidence="11 12">
    <name type="scientific">Shewanella algidipiscicola</name>
    <dbReference type="NCBI Taxonomy" id="614070"/>
    <lineage>
        <taxon>Bacteria</taxon>
        <taxon>Pseudomonadati</taxon>
        <taxon>Pseudomonadota</taxon>
        <taxon>Gammaproteobacteria</taxon>
        <taxon>Alteromonadales</taxon>
        <taxon>Shewanellaceae</taxon>
        <taxon>Shewanella</taxon>
    </lineage>
</organism>
<dbReference type="PANTHER" id="PTHR36122">
    <property type="entry name" value="NICOTINAMIDE RIBOSIDE TRANSPORTER PNUC"/>
    <property type="match status" value="1"/>
</dbReference>